<name>A0A0C3AXZ9_SERVB</name>
<dbReference type="InterPro" id="IPR011990">
    <property type="entry name" value="TPR-like_helical_dom_sf"/>
</dbReference>
<reference evidence="8" key="2">
    <citation type="submission" date="2015-01" db="EMBL/GenBank/DDBJ databases">
        <title>Evolutionary Origins and Diversification of the Mycorrhizal Mutualists.</title>
        <authorList>
            <consortium name="DOE Joint Genome Institute"/>
            <consortium name="Mycorrhizal Genomics Consortium"/>
            <person name="Kohler A."/>
            <person name="Kuo A."/>
            <person name="Nagy L.G."/>
            <person name="Floudas D."/>
            <person name="Copeland A."/>
            <person name="Barry K.W."/>
            <person name="Cichocki N."/>
            <person name="Veneault-Fourrey C."/>
            <person name="LaButti K."/>
            <person name="Lindquist E.A."/>
            <person name="Lipzen A."/>
            <person name="Lundell T."/>
            <person name="Morin E."/>
            <person name="Murat C."/>
            <person name="Riley R."/>
            <person name="Ohm R."/>
            <person name="Sun H."/>
            <person name="Tunlid A."/>
            <person name="Henrissat B."/>
            <person name="Grigoriev I.V."/>
            <person name="Hibbett D.S."/>
            <person name="Martin F."/>
        </authorList>
    </citation>
    <scope>NUCLEOTIDE SEQUENCE [LARGE SCALE GENOMIC DNA]</scope>
    <source>
        <strain evidence="8">MAFF 305830</strain>
    </source>
</reference>
<gene>
    <name evidence="7" type="ORF">M408DRAFT_328697</name>
</gene>
<comment type="subunit">
    <text evidence="4">Binds to mitochondrial small subunit 15S rRNA.</text>
</comment>
<sequence>MLSPCRSTAWKVSNAVASCSYTSSARILAATAAKPQNQRRGHEYADFVKRLSARQERLEGSRATTSDRRDKRNGNTPFSLTVKGLKPYEVAARADVLVQENKLDHAITMVENLPLDAVNVVVWNTLISAAIKEERYKLAFELYYDMKRRHVQPNTRTFTTLFSGLARIEDWTAYSNILQRVFTTYDQLLLHFEKLRIKNPESKDISLWPINSFLTLLGRAHHYSKMWDVFFNLEGRLAPDEHTYAVMLQALQKRTSLDQQPVKSDIEVEGKENRDVLEGRLWGDQFGLDDGPEEQVDLDKDKKDQQAQESVHYRNAADARILWESILKANKLNADAIPLSSYLLAPTLHLLARGRPSDHKLAFDIIAQYVRIQPPSGSTANSALTQQPNAIELNGPTLFSILEVCIQSARPTLAMEYFQQVAEDGKMKRVIDSGHMLYIMRAFAMRRASKGQIHDGREAISALQWMLQELRRSQEGESSRGAAHLAPSTQHFVYALTAAWRGADMSSALAVFELMTGLERTQFMAPLLSSRGDGWPTRPPFDHCHWNVTCMALLVKTAEATQKRDVMRVALRILNTATPDRFFTRAYGKHKDDTILAQRELAMRSIRLLDSLLEQEGGEVEGKIWRSLKRAMTNELARVNNLVVKSWTNEAEEEGFRKAGTVKDGDVQLLVTLKGRKSAWATNL</sequence>
<proteinExistence type="inferred from homology"/>
<feature type="compositionally biased region" description="Basic and acidic residues" evidence="6">
    <location>
        <begin position="55"/>
        <end position="73"/>
    </location>
</feature>
<dbReference type="NCBIfam" id="TIGR00756">
    <property type="entry name" value="PPR"/>
    <property type="match status" value="1"/>
</dbReference>
<evidence type="ECO:0000313" key="7">
    <source>
        <dbReference type="EMBL" id="KIM29425.1"/>
    </source>
</evidence>
<dbReference type="HOGENOM" id="CLU_026239_0_0_1"/>
<comment type="similarity">
    <text evidence="1">Belongs to the CCM1 family.</text>
</comment>
<dbReference type="STRING" id="933852.A0A0C3AXZ9"/>
<dbReference type="InterPro" id="IPR002885">
    <property type="entry name" value="PPR_rpt"/>
</dbReference>
<dbReference type="OrthoDB" id="185373at2759"/>
<dbReference type="Pfam" id="PF13041">
    <property type="entry name" value="PPR_2"/>
    <property type="match status" value="1"/>
</dbReference>
<evidence type="ECO:0008006" key="9">
    <source>
        <dbReference type="Google" id="ProtNLM"/>
    </source>
</evidence>
<dbReference type="PANTHER" id="PTHR47447">
    <property type="entry name" value="OS03G0856100 PROTEIN"/>
    <property type="match status" value="1"/>
</dbReference>
<dbReference type="EMBL" id="KN824288">
    <property type="protein sequence ID" value="KIM29425.1"/>
    <property type="molecule type" value="Genomic_DNA"/>
</dbReference>
<evidence type="ECO:0000256" key="1">
    <source>
        <dbReference type="ARBA" id="ARBA00006192"/>
    </source>
</evidence>
<evidence type="ECO:0000313" key="8">
    <source>
        <dbReference type="Proteomes" id="UP000054097"/>
    </source>
</evidence>
<feature type="region of interest" description="Disordered" evidence="6">
    <location>
        <begin position="284"/>
        <end position="310"/>
    </location>
</feature>
<protein>
    <recommendedName>
        <fullName evidence="9">Pentacotripeptide-repeat region of PRORP domain-containing protein</fullName>
    </recommendedName>
</protein>
<dbReference type="Gene3D" id="1.25.40.10">
    <property type="entry name" value="Tetratricopeptide repeat domain"/>
    <property type="match status" value="1"/>
</dbReference>
<keyword evidence="8" id="KW-1185">Reference proteome</keyword>
<feature type="region of interest" description="Disordered" evidence="6">
    <location>
        <begin position="55"/>
        <end position="78"/>
    </location>
</feature>
<feature type="repeat" description="PPR" evidence="5">
    <location>
        <begin position="119"/>
        <end position="153"/>
    </location>
</feature>
<keyword evidence="2" id="KW-0677">Repeat</keyword>
<evidence type="ECO:0000256" key="5">
    <source>
        <dbReference type="PROSITE-ProRule" id="PRU00708"/>
    </source>
</evidence>
<dbReference type="Proteomes" id="UP000054097">
    <property type="component" value="Unassembled WGS sequence"/>
</dbReference>
<dbReference type="PROSITE" id="PS51375">
    <property type="entry name" value="PPR"/>
    <property type="match status" value="1"/>
</dbReference>
<evidence type="ECO:0000256" key="2">
    <source>
        <dbReference type="ARBA" id="ARBA00022737"/>
    </source>
</evidence>
<feature type="compositionally biased region" description="Basic and acidic residues" evidence="6">
    <location>
        <begin position="297"/>
        <end position="310"/>
    </location>
</feature>
<accession>A0A0C3AXZ9</accession>
<dbReference type="AlphaFoldDB" id="A0A0C3AXZ9"/>
<organism evidence="7 8">
    <name type="scientific">Serendipita vermifera MAFF 305830</name>
    <dbReference type="NCBI Taxonomy" id="933852"/>
    <lineage>
        <taxon>Eukaryota</taxon>
        <taxon>Fungi</taxon>
        <taxon>Dikarya</taxon>
        <taxon>Basidiomycota</taxon>
        <taxon>Agaricomycotina</taxon>
        <taxon>Agaricomycetes</taxon>
        <taxon>Sebacinales</taxon>
        <taxon>Serendipitaceae</taxon>
        <taxon>Serendipita</taxon>
    </lineage>
</organism>
<evidence type="ECO:0000256" key="3">
    <source>
        <dbReference type="ARBA" id="ARBA00044493"/>
    </source>
</evidence>
<comment type="function">
    <text evidence="3">Regulates mitochondrial small subunit maturation by controlling 15S rRNA 5'-end processing. Localizes to the 5' precursor of the 15S rRNA in a position that is subsequently occupied by mS47 in the mature yeast mtSSU. Uses structure and sequence-specific RNA recognition, binding to a single-stranded region of the precursor and specifically recognizing bases -6 to -1. The exchange of Ccm1 for mS47 is coupled to the irreversible removal of precursor rRNA that is accompanied by conformational changes of the mitoribosomal proteins uS5m and mS26. These conformational changes signal completion of 5'-end rRNA processing through protection of the mature 5'-end of the 15S rRNA and stabilization of mS47. The removal of the 5' precursor together with the dissociation of Ccm1 may be catalyzed by the 5'-3' exoribonuclease Pet127. Involved in the specific removal of group I introns in mitochondrial encoded transcripts.</text>
</comment>
<evidence type="ECO:0000256" key="6">
    <source>
        <dbReference type="SAM" id="MobiDB-lite"/>
    </source>
</evidence>
<reference evidence="7 8" key="1">
    <citation type="submission" date="2014-04" db="EMBL/GenBank/DDBJ databases">
        <authorList>
            <consortium name="DOE Joint Genome Institute"/>
            <person name="Kuo A."/>
            <person name="Zuccaro A."/>
            <person name="Kohler A."/>
            <person name="Nagy L.G."/>
            <person name="Floudas D."/>
            <person name="Copeland A."/>
            <person name="Barry K.W."/>
            <person name="Cichocki N."/>
            <person name="Veneault-Fourrey C."/>
            <person name="LaButti K."/>
            <person name="Lindquist E.A."/>
            <person name="Lipzen A."/>
            <person name="Lundell T."/>
            <person name="Morin E."/>
            <person name="Murat C."/>
            <person name="Sun H."/>
            <person name="Tunlid A."/>
            <person name="Henrissat B."/>
            <person name="Grigoriev I.V."/>
            <person name="Hibbett D.S."/>
            <person name="Martin F."/>
            <person name="Nordberg H.P."/>
            <person name="Cantor M.N."/>
            <person name="Hua S.X."/>
        </authorList>
    </citation>
    <scope>NUCLEOTIDE SEQUENCE [LARGE SCALE GENOMIC DNA]</scope>
    <source>
        <strain evidence="7 8">MAFF 305830</strain>
    </source>
</reference>
<evidence type="ECO:0000256" key="4">
    <source>
        <dbReference type="ARBA" id="ARBA00044511"/>
    </source>
</evidence>
<dbReference type="PANTHER" id="PTHR47447:SF23">
    <property type="entry name" value="PENTACOTRIPEPTIDE-REPEAT REGION OF PRORP DOMAIN-CONTAINING PROTEIN"/>
    <property type="match status" value="1"/>
</dbReference>